<dbReference type="Proteomes" id="UP000489190">
    <property type="component" value="Unassembled WGS sequence"/>
</dbReference>
<reference evidence="6 7" key="1">
    <citation type="submission" date="2019-10" db="EMBL/GenBank/DDBJ databases">
        <title>Evaluation of single-gene subtyping targets for Pseudomonas.</title>
        <authorList>
            <person name="Reichler S.J."/>
            <person name="Orsi R.H."/>
            <person name="Wiedmann M."/>
            <person name="Martin N.H."/>
            <person name="Murphy S.I."/>
        </authorList>
    </citation>
    <scope>NUCLEOTIDE SEQUENCE [LARGE SCALE GENOMIC DNA]</scope>
    <source>
        <strain evidence="5 7">FSL R10-3254</strain>
        <strain evidence="4 6">FSL R10-3257</strain>
    </source>
</reference>
<dbReference type="InterPro" id="IPR016130">
    <property type="entry name" value="Tyr_Pase_AS"/>
</dbReference>
<evidence type="ECO:0000313" key="4">
    <source>
        <dbReference type="EMBL" id="MQT48865.1"/>
    </source>
</evidence>
<dbReference type="PROSITE" id="PS50056">
    <property type="entry name" value="TYR_PHOSPHATASE_2"/>
    <property type="match status" value="1"/>
</dbReference>
<dbReference type="Gene3D" id="3.90.190.10">
    <property type="entry name" value="Protein tyrosine phosphatase superfamily"/>
    <property type="match status" value="1"/>
</dbReference>
<sequence length="212" mass="23353">MPKARFAPALCLTLLAAFSLPQAMADDFAVARPPQWAQPVDAQYNLYQMSPTLYRSALPDDQAQPLLEKLHIGTVINFLPEADSSWLKTPGVEQVQLPYRTNHVDDADVLAALRAIQTAQAHGPVLMHCKHGVDRTGLMAAMYRVVVQDWSKEDALKEMTQGGFGENSHFKDGEKYMMQANIPKLRQALASGACSTSPFASCVVKNWLSPKV</sequence>
<proteinExistence type="inferred from homology"/>
<comment type="similarity">
    <text evidence="1">Belongs to the protein-tyrosine phosphatase family.</text>
</comment>
<feature type="chain" id="PRO_5035992350" evidence="2">
    <location>
        <begin position="26"/>
        <end position="212"/>
    </location>
</feature>
<evidence type="ECO:0000313" key="7">
    <source>
        <dbReference type="Proteomes" id="UP000489190"/>
    </source>
</evidence>
<evidence type="ECO:0000256" key="2">
    <source>
        <dbReference type="SAM" id="SignalP"/>
    </source>
</evidence>
<feature type="signal peptide" evidence="2">
    <location>
        <begin position="1"/>
        <end position="25"/>
    </location>
</feature>
<evidence type="ECO:0000313" key="6">
    <source>
        <dbReference type="Proteomes" id="UP000441404"/>
    </source>
</evidence>
<name>A0A0J6L2D1_9PSED</name>
<dbReference type="InterPro" id="IPR029021">
    <property type="entry name" value="Prot-tyrosine_phosphatase-like"/>
</dbReference>
<dbReference type="AlphaFoldDB" id="A0A0J6L2D1"/>
<dbReference type="EMBL" id="WIWJ01000039">
    <property type="protein sequence ID" value="MQT48865.1"/>
    <property type="molecule type" value="Genomic_DNA"/>
</dbReference>
<dbReference type="PANTHER" id="PTHR31126">
    <property type="entry name" value="TYROSINE-PROTEIN PHOSPHATASE"/>
    <property type="match status" value="1"/>
</dbReference>
<dbReference type="PANTHER" id="PTHR31126:SF72">
    <property type="entry name" value="DUAL SPECIFICITY PROTEIN PHOSPHATASE TPBA"/>
    <property type="match status" value="1"/>
</dbReference>
<dbReference type="RefSeq" id="WP_048371163.1">
    <property type="nucleotide sequence ID" value="NZ_JYLD01000010.1"/>
</dbReference>
<dbReference type="InterPro" id="IPR000387">
    <property type="entry name" value="Tyr_Pase_dom"/>
</dbReference>
<dbReference type="SUPFAM" id="SSF52799">
    <property type="entry name" value="(Phosphotyrosine protein) phosphatases II"/>
    <property type="match status" value="1"/>
</dbReference>
<accession>A0A0J6L2D1</accession>
<protein>
    <submittedName>
        <fullName evidence="5">Protein tyrosine phosphatase</fullName>
    </submittedName>
</protein>
<dbReference type="GO" id="GO:0016791">
    <property type="term" value="F:phosphatase activity"/>
    <property type="evidence" value="ECO:0007669"/>
    <property type="project" value="TreeGrafter"/>
</dbReference>
<comment type="caution">
    <text evidence="5">The sequence shown here is derived from an EMBL/GenBank/DDBJ whole genome shotgun (WGS) entry which is preliminary data.</text>
</comment>
<dbReference type="EMBL" id="WIWI01000085">
    <property type="protein sequence ID" value="MQT92089.1"/>
    <property type="molecule type" value="Genomic_DNA"/>
</dbReference>
<dbReference type="PROSITE" id="PS00383">
    <property type="entry name" value="TYR_PHOSPHATASE_1"/>
    <property type="match status" value="1"/>
</dbReference>
<evidence type="ECO:0000256" key="1">
    <source>
        <dbReference type="ARBA" id="ARBA00009580"/>
    </source>
</evidence>
<dbReference type="Proteomes" id="UP000441404">
    <property type="component" value="Unassembled WGS sequence"/>
</dbReference>
<dbReference type="InterPro" id="IPR000340">
    <property type="entry name" value="Dual-sp_phosphatase_cat-dom"/>
</dbReference>
<dbReference type="OrthoDB" id="9814896at2"/>
<evidence type="ECO:0000313" key="5">
    <source>
        <dbReference type="EMBL" id="MQT92089.1"/>
    </source>
</evidence>
<evidence type="ECO:0000259" key="3">
    <source>
        <dbReference type="PROSITE" id="PS50056"/>
    </source>
</evidence>
<feature type="domain" description="Tyrosine specific protein phosphatases" evidence="3">
    <location>
        <begin position="107"/>
        <end position="159"/>
    </location>
</feature>
<dbReference type="STRING" id="1608996.TU84_17490"/>
<dbReference type="Pfam" id="PF00782">
    <property type="entry name" value="DSPc"/>
    <property type="match status" value="1"/>
</dbReference>
<gene>
    <name evidence="5" type="ORF">GHO39_23575</name>
    <name evidence="4" type="ORF">GHO40_19370</name>
</gene>
<organism evidence="5 7">
    <name type="scientific">Pseudomonas helleri</name>
    <dbReference type="NCBI Taxonomy" id="1608996"/>
    <lineage>
        <taxon>Bacteria</taxon>
        <taxon>Pseudomonadati</taxon>
        <taxon>Pseudomonadota</taxon>
        <taxon>Gammaproteobacteria</taxon>
        <taxon>Pseudomonadales</taxon>
        <taxon>Pseudomonadaceae</taxon>
        <taxon>Pseudomonas</taxon>
    </lineage>
</organism>
<keyword evidence="2" id="KW-0732">Signal</keyword>